<organism evidence="2 3">
    <name type="scientific">Aplysia californica</name>
    <name type="common">California sea hare</name>
    <dbReference type="NCBI Taxonomy" id="6500"/>
    <lineage>
        <taxon>Eukaryota</taxon>
        <taxon>Metazoa</taxon>
        <taxon>Spiralia</taxon>
        <taxon>Lophotrochozoa</taxon>
        <taxon>Mollusca</taxon>
        <taxon>Gastropoda</taxon>
        <taxon>Heterobranchia</taxon>
        <taxon>Euthyneura</taxon>
        <taxon>Tectipleura</taxon>
        <taxon>Aplysiida</taxon>
        <taxon>Aplysioidea</taxon>
        <taxon>Aplysiidae</taxon>
        <taxon>Aplysia</taxon>
    </lineage>
</organism>
<keyword evidence="1" id="KW-0812">Transmembrane</keyword>
<gene>
    <name evidence="3" type="primary">LOC101860975</name>
</gene>
<dbReference type="Proteomes" id="UP000694888">
    <property type="component" value="Unplaced"/>
</dbReference>
<proteinExistence type="predicted"/>
<keyword evidence="2" id="KW-1185">Reference proteome</keyword>
<evidence type="ECO:0000313" key="3">
    <source>
        <dbReference type="RefSeq" id="XP_005099102.1"/>
    </source>
</evidence>
<feature type="transmembrane region" description="Helical" evidence="1">
    <location>
        <begin position="137"/>
        <end position="158"/>
    </location>
</feature>
<accession>A0ABM0JQD9</accession>
<keyword evidence="1" id="KW-1133">Transmembrane helix</keyword>
<evidence type="ECO:0000256" key="1">
    <source>
        <dbReference type="SAM" id="Phobius"/>
    </source>
</evidence>
<reference evidence="3" key="1">
    <citation type="submission" date="2025-08" db="UniProtKB">
        <authorList>
            <consortium name="RefSeq"/>
        </authorList>
    </citation>
    <scope>IDENTIFICATION</scope>
</reference>
<dbReference type="GeneID" id="101860975"/>
<sequence length="159" mass="17590">MITHSRPEAAVYGVSDESIVRPGRGLSLSRTTLLHLDQDELSSLRGDNQYDEIDLVSECSTPCAYSPGRFLQLCDVRDDADLKDDVTIWPVSLGPSLGDGHTTRLLADQCKISVSETFLHSKPMHPARRPTLRSPRFLLPLLLCLFLALSMLGVLMTII</sequence>
<protein>
    <submittedName>
        <fullName evidence="3">Uncharacterized protein LOC101860975</fullName>
    </submittedName>
</protein>
<keyword evidence="1" id="KW-0472">Membrane</keyword>
<name>A0ABM0JQD9_APLCA</name>
<dbReference type="RefSeq" id="XP_005099102.1">
    <property type="nucleotide sequence ID" value="XM_005099045.3"/>
</dbReference>
<evidence type="ECO:0000313" key="2">
    <source>
        <dbReference type="Proteomes" id="UP000694888"/>
    </source>
</evidence>